<dbReference type="Proteomes" id="UP000467841">
    <property type="component" value="Unassembled WGS sequence"/>
</dbReference>
<organism evidence="2 3">
    <name type="scientific">Microthlaspi erraticum</name>
    <dbReference type="NCBI Taxonomy" id="1685480"/>
    <lineage>
        <taxon>Eukaryota</taxon>
        <taxon>Viridiplantae</taxon>
        <taxon>Streptophyta</taxon>
        <taxon>Embryophyta</taxon>
        <taxon>Tracheophyta</taxon>
        <taxon>Spermatophyta</taxon>
        <taxon>Magnoliopsida</taxon>
        <taxon>eudicotyledons</taxon>
        <taxon>Gunneridae</taxon>
        <taxon>Pentapetalae</taxon>
        <taxon>rosids</taxon>
        <taxon>malvids</taxon>
        <taxon>Brassicales</taxon>
        <taxon>Brassicaceae</taxon>
        <taxon>Coluteocarpeae</taxon>
        <taxon>Microthlaspi</taxon>
    </lineage>
</organism>
<comment type="caution">
    <text evidence="2">The sequence shown here is derived from an EMBL/GenBank/DDBJ whole genome shotgun (WGS) entry which is preliminary data.</text>
</comment>
<sequence length="93" mass="10200">MAEALAIRSALSQALKKGFLNLHVKSDAQDLIRALTAQEKIKEINSLLFDINSLASLFTSIVFCFIPRSGNREADSLATLAALDLSFHQRNPV</sequence>
<feature type="domain" description="RNase H type-1" evidence="1">
    <location>
        <begin position="1"/>
        <end position="80"/>
    </location>
</feature>
<reference evidence="2" key="1">
    <citation type="submission" date="2020-01" db="EMBL/GenBank/DDBJ databases">
        <authorList>
            <person name="Mishra B."/>
        </authorList>
    </citation>
    <scope>NUCLEOTIDE SEQUENCE [LARGE SCALE GENOMIC DNA]</scope>
</reference>
<dbReference type="OrthoDB" id="1113688at2759"/>
<protein>
    <recommendedName>
        <fullName evidence="1">RNase H type-1 domain-containing protein</fullName>
    </recommendedName>
</protein>
<evidence type="ECO:0000313" key="3">
    <source>
        <dbReference type="Proteomes" id="UP000467841"/>
    </source>
</evidence>
<dbReference type="GO" id="GO:0004523">
    <property type="term" value="F:RNA-DNA hybrid ribonuclease activity"/>
    <property type="evidence" value="ECO:0007669"/>
    <property type="project" value="InterPro"/>
</dbReference>
<keyword evidence="3" id="KW-1185">Reference proteome</keyword>
<dbReference type="AlphaFoldDB" id="A0A6D2I1N2"/>
<dbReference type="InterPro" id="IPR052929">
    <property type="entry name" value="RNase_H-like_EbsB-rel"/>
</dbReference>
<dbReference type="InterPro" id="IPR036397">
    <property type="entry name" value="RNaseH_sf"/>
</dbReference>
<dbReference type="InterPro" id="IPR012337">
    <property type="entry name" value="RNaseH-like_sf"/>
</dbReference>
<dbReference type="GO" id="GO:0003676">
    <property type="term" value="F:nucleic acid binding"/>
    <property type="evidence" value="ECO:0007669"/>
    <property type="project" value="InterPro"/>
</dbReference>
<dbReference type="SUPFAM" id="SSF53098">
    <property type="entry name" value="Ribonuclease H-like"/>
    <property type="match status" value="1"/>
</dbReference>
<evidence type="ECO:0000313" key="2">
    <source>
        <dbReference type="EMBL" id="CAA7022344.1"/>
    </source>
</evidence>
<accession>A0A6D2I1N2</accession>
<dbReference type="InterPro" id="IPR002156">
    <property type="entry name" value="RNaseH_domain"/>
</dbReference>
<dbReference type="Pfam" id="PF13456">
    <property type="entry name" value="RVT_3"/>
    <property type="match status" value="1"/>
</dbReference>
<dbReference type="InterPro" id="IPR044730">
    <property type="entry name" value="RNase_H-like_dom_plant"/>
</dbReference>
<dbReference type="EMBL" id="CACVBM020000677">
    <property type="protein sequence ID" value="CAA7022344.1"/>
    <property type="molecule type" value="Genomic_DNA"/>
</dbReference>
<dbReference type="PANTHER" id="PTHR47074">
    <property type="entry name" value="BNAC02G40300D PROTEIN"/>
    <property type="match status" value="1"/>
</dbReference>
<proteinExistence type="predicted"/>
<gene>
    <name evidence="2" type="ORF">MERR_LOCUS9579</name>
</gene>
<dbReference type="Gene3D" id="3.30.420.10">
    <property type="entry name" value="Ribonuclease H-like superfamily/Ribonuclease H"/>
    <property type="match status" value="1"/>
</dbReference>
<evidence type="ECO:0000259" key="1">
    <source>
        <dbReference type="Pfam" id="PF13456"/>
    </source>
</evidence>
<dbReference type="PANTHER" id="PTHR47074:SF49">
    <property type="entry name" value="POLYNUCLEOTIDYL TRANSFERASE, RIBONUCLEASE H-LIKE SUPERFAMILY PROTEIN"/>
    <property type="match status" value="1"/>
</dbReference>
<name>A0A6D2I1N2_9BRAS</name>
<dbReference type="CDD" id="cd06222">
    <property type="entry name" value="RNase_H_like"/>
    <property type="match status" value="1"/>
</dbReference>